<dbReference type="Pfam" id="PF01810">
    <property type="entry name" value="LysE"/>
    <property type="match status" value="1"/>
</dbReference>
<feature type="transmembrane region" description="Helical" evidence="6">
    <location>
        <begin position="6"/>
        <end position="26"/>
    </location>
</feature>
<proteinExistence type="predicted"/>
<dbReference type="Proteomes" id="UP000612361">
    <property type="component" value="Unassembled WGS sequence"/>
</dbReference>
<dbReference type="InterPro" id="IPR001123">
    <property type="entry name" value="LeuE-type"/>
</dbReference>
<keyword evidence="2" id="KW-1003">Cell membrane</keyword>
<dbReference type="RefSeq" id="WP_186879931.1">
    <property type="nucleotide sequence ID" value="NZ_JACOGG010000002.1"/>
</dbReference>
<keyword evidence="4 6" id="KW-1133">Transmembrane helix</keyword>
<name>A0A923I1L3_9BURK</name>
<dbReference type="GO" id="GO:0015171">
    <property type="term" value="F:amino acid transmembrane transporter activity"/>
    <property type="evidence" value="ECO:0007669"/>
    <property type="project" value="TreeGrafter"/>
</dbReference>
<dbReference type="PANTHER" id="PTHR30086">
    <property type="entry name" value="ARGININE EXPORTER PROTEIN ARGO"/>
    <property type="match status" value="1"/>
</dbReference>
<evidence type="ECO:0000313" key="7">
    <source>
        <dbReference type="EMBL" id="MBC3934314.1"/>
    </source>
</evidence>
<feature type="transmembrane region" description="Helical" evidence="6">
    <location>
        <begin position="108"/>
        <end position="131"/>
    </location>
</feature>
<dbReference type="AlphaFoldDB" id="A0A923I1L3"/>
<gene>
    <name evidence="7" type="ORF">H8K47_02960</name>
</gene>
<evidence type="ECO:0000313" key="8">
    <source>
        <dbReference type="Proteomes" id="UP000612361"/>
    </source>
</evidence>
<sequence length="210" mass="23078">MLSILLTLAALHWIVLVTPGANFLLVGQLAASGQRSQALAAAAGITCVTLTWATLAVLGIGIVFHAHPALRQLVQVAGGLYLLYLASKLWQSKGQSQTVTPQQIRLRAAFRMGFLTNILNPKTALFFGSVFATVLPAQPDWRMTLSAVLLVYANAIIWHVFLALAFSHPAIQGRYDRQRQNLGRFSSLMVGLFGTRLIWTTLQELRGRWL</sequence>
<protein>
    <submittedName>
        <fullName evidence="7">LysE family transporter</fullName>
    </submittedName>
</protein>
<dbReference type="GO" id="GO:0005886">
    <property type="term" value="C:plasma membrane"/>
    <property type="evidence" value="ECO:0007669"/>
    <property type="project" value="UniProtKB-SubCell"/>
</dbReference>
<organism evidence="7 8">
    <name type="scientific">Undibacterium rugosum</name>
    <dbReference type="NCBI Taxonomy" id="2762291"/>
    <lineage>
        <taxon>Bacteria</taxon>
        <taxon>Pseudomonadati</taxon>
        <taxon>Pseudomonadota</taxon>
        <taxon>Betaproteobacteria</taxon>
        <taxon>Burkholderiales</taxon>
        <taxon>Oxalobacteraceae</taxon>
        <taxon>Undibacterium</taxon>
    </lineage>
</organism>
<dbReference type="EMBL" id="JACOGG010000002">
    <property type="protein sequence ID" value="MBC3934314.1"/>
    <property type="molecule type" value="Genomic_DNA"/>
</dbReference>
<evidence type="ECO:0000256" key="1">
    <source>
        <dbReference type="ARBA" id="ARBA00004651"/>
    </source>
</evidence>
<evidence type="ECO:0000256" key="3">
    <source>
        <dbReference type="ARBA" id="ARBA00022692"/>
    </source>
</evidence>
<evidence type="ECO:0000256" key="5">
    <source>
        <dbReference type="ARBA" id="ARBA00023136"/>
    </source>
</evidence>
<evidence type="ECO:0000256" key="2">
    <source>
        <dbReference type="ARBA" id="ARBA00022475"/>
    </source>
</evidence>
<dbReference type="PANTHER" id="PTHR30086:SF19">
    <property type="entry name" value="THREONINE EFFLUX PROTEIN"/>
    <property type="match status" value="1"/>
</dbReference>
<comment type="caution">
    <text evidence="7">The sequence shown here is derived from an EMBL/GenBank/DDBJ whole genome shotgun (WGS) entry which is preliminary data.</text>
</comment>
<feature type="transmembrane region" description="Helical" evidence="6">
    <location>
        <begin position="143"/>
        <end position="164"/>
    </location>
</feature>
<evidence type="ECO:0000256" key="4">
    <source>
        <dbReference type="ARBA" id="ARBA00022989"/>
    </source>
</evidence>
<feature type="transmembrane region" description="Helical" evidence="6">
    <location>
        <begin position="69"/>
        <end position="87"/>
    </location>
</feature>
<keyword evidence="8" id="KW-1185">Reference proteome</keyword>
<comment type="subcellular location">
    <subcellularLocation>
        <location evidence="1">Cell membrane</location>
        <topology evidence="1">Multi-pass membrane protein</topology>
    </subcellularLocation>
</comment>
<keyword evidence="5 6" id="KW-0472">Membrane</keyword>
<feature type="transmembrane region" description="Helical" evidence="6">
    <location>
        <begin position="38"/>
        <end position="63"/>
    </location>
</feature>
<accession>A0A923I1L3</accession>
<reference evidence="7" key="1">
    <citation type="submission" date="2020-08" db="EMBL/GenBank/DDBJ databases">
        <title>Novel species isolated from subtropical streams in China.</title>
        <authorList>
            <person name="Lu H."/>
        </authorList>
    </citation>
    <scope>NUCLEOTIDE SEQUENCE</scope>
    <source>
        <strain evidence="7">CY7W</strain>
    </source>
</reference>
<evidence type="ECO:0000256" key="6">
    <source>
        <dbReference type="SAM" id="Phobius"/>
    </source>
</evidence>
<keyword evidence="3 6" id="KW-0812">Transmembrane</keyword>